<keyword evidence="2 5" id="KW-0863">Zinc-finger</keyword>
<evidence type="ECO:0000259" key="9">
    <source>
        <dbReference type="PROSITE" id="PS51194"/>
    </source>
</evidence>
<feature type="compositionally biased region" description="Basic and acidic residues" evidence="6">
    <location>
        <begin position="1592"/>
        <end position="1631"/>
    </location>
</feature>
<dbReference type="InterPro" id="IPR014001">
    <property type="entry name" value="Helicase_ATP-bd"/>
</dbReference>
<dbReference type="InterPro" id="IPR001965">
    <property type="entry name" value="Znf_PHD"/>
</dbReference>
<proteinExistence type="predicted"/>
<dbReference type="SMART" id="SM00487">
    <property type="entry name" value="DEXDc"/>
    <property type="match status" value="1"/>
</dbReference>
<feature type="region of interest" description="Disordered" evidence="6">
    <location>
        <begin position="170"/>
        <end position="256"/>
    </location>
</feature>
<dbReference type="Gene3D" id="3.40.50.300">
    <property type="entry name" value="P-loop containing nucleotide triphosphate hydrolases"/>
    <property type="match status" value="1"/>
</dbReference>
<dbReference type="Gene3D" id="3.40.50.10810">
    <property type="entry name" value="Tandem AAA-ATPase domain"/>
    <property type="match status" value="1"/>
</dbReference>
<feature type="region of interest" description="Disordered" evidence="6">
    <location>
        <begin position="1572"/>
        <end position="1646"/>
    </location>
</feature>
<dbReference type="InterPro" id="IPR019787">
    <property type="entry name" value="Znf_PHD-finger"/>
</dbReference>
<feature type="region of interest" description="Disordered" evidence="6">
    <location>
        <begin position="1406"/>
        <end position="1428"/>
    </location>
</feature>
<reference evidence="11" key="1">
    <citation type="submission" date="2021-01" db="EMBL/GenBank/DDBJ databases">
        <authorList>
            <person name="Corre E."/>
            <person name="Pelletier E."/>
            <person name="Niang G."/>
            <person name="Scheremetjew M."/>
            <person name="Finn R."/>
            <person name="Kale V."/>
            <person name="Holt S."/>
            <person name="Cochrane G."/>
            <person name="Meng A."/>
            <person name="Brown T."/>
            <person name="Cohen L."/>
        </authorList>
    </citation>
    <scope>NUCLEOTIDE SEQUENCE</scope>
    <source>
        <strain evidence="11">CCMP494</strain>
    </source>
</reference>
<evidence type="ECO:0000259" key="7">
    <source>
        <dbReference type="PROSITE" id="PS50016"/>
    </source>
</evidence>
<feature type="domain" description="Helicase C-terminal" evidence="9">
    <location>
        <begin position="1109"/>
        <end position="1260"/>
    </location>
</feature>
<dbReference type="PROSITE" id="PS51805">
    <property type="entry name" value="EPHD"/>
    <property type="match status" value="1"/>
</dbReference>
<evidence type="ECO:0000256" key="2">
    <source>
        <dbReference type="ARBA" id="ARBA00022771"/>
    </source>
</evidence>
<gene>
    <name evidence="11" type="ORF">MSP1404_LOCUS1993</name>
</gene>
<dbReference type="InterPro" id="IPR019786">
    <property type="entry name" value="Zinc_finger_PHD-type_CS"/>
</dbReference>
<dbReference type="GO" id="GO:0005524">
    <property type="term" value="F:ATP binding"/>
    <property type="evidence" value="ECO:0007669"/>
    <property type="project" value="InterPro"/>
</dbReference>
<feature type="region of interest" description="Disordered" evidence="6">
    <location>
        <begin position="1296"/>
        <end position="1326"/>
    </location>
</feature>
<evidence type="ECO:0000259" key="10">
    <source>
        <dbReference type="PROSITE" id="PS51805"/>
    </source>
</evidence>
<feature type="compositionally biased region" description="Basic and acidic residues" evidence="6">
    <location>
        <begin position="1407"/>
        <end position="1428"/>
    </location>
</feature>
<feature type="compositionally biased region" description="Basic and acidic residues" evidence="6">
    <location>
        <begin position="1572"/>
        <end position="1585"/>
    </location>
</feature>
<dbReference type="InterPro" id="IPR027417">
    <property type="entry name" value="P-loop_NTPase"/>
</dbReference>
<evidence type="ECO:0008006" key="12">
    <source>
        <dbReference type="Google" id="ProtNLM"/>
    </source>
</evidence>
<name>A0A7S0KG70_MICPS</name>
<sequence length="1710" mass="185194">MSGFFKQAWQSVTGGQDEANGAVVATPPEPAAIDPAAKPVANGDLAAQPKAEVAPPAAAVPDLPRAEQGVADETAIKSDGKPDSPDEIEGDRAPDTVNGGSGDGDDTVAPAPGTPSEGEKDGRKMLTPQDAVNPALVGRCIDVLWPEDGTWWKAKVINLNPVTGMATLYYEPKEKQDGGDAPKEEGEKKSDAADADPNAVRPPSEPKDVEMTDATKGPAEAEDKEDGEGAGDEEDEEDEEGEGEIEELDLREAAGNNEVCWSASEVEKMKQEYEAILNGGPIAPADKVAVPCPHCDKRAFKYLRSMEKHVWNEHGVKLTREEMDAFEKALRAGRTMAGPMPSRRRAPIALPEIITINYDEMYDILTLEDGETQDDEAVKARARERVRVVKEASEKTRAAGGPEGQRATLWAAGEHDLCHICGEADPDFWNIENDCIVMCDGCDVQVHLSCYGLSEVPEGEWFCQGCIDGIKVGRDRPADAGMCALCPVPGGVLSRVQPPSRWNTAWGADGTHAHLCCAASLGEVIVTPSTTCAPVIDMHRVKNSRMILNCGLCNLAGGCVQCSMKNCFQGFHPLCARSAGLVRLYPDKEDMHSPPIFFCAEHSAPAFAQRRYKAAGMQPPVGMGASSGNLAGMVHAPSSIGLADIGGGRTYDAMDNEERMAMNAAMKSEGAKVELRKAKFVARLWHRFVPFLPQPTDQAKRIDMHKRSGAFCRRVMTRAKVPEKDQERIAKMTDDEGEKEVEQEMEAARKKAHGDAKKGSHLNEGLRQYQREGVAWLAAQHASGAGGGILGDDMGLGKTLQVLSFLQYLRDAKGESGPHLVVCPLSVLPTWVTESKRWCPSLRAVAFHGPEAERNRLKQEVLVQGTFDVLVTTYEMLTAEQSMLANRFHFRYMVLDEAQRVKNDSSLVSQAVRRIRTTASLLLTGTPLQNNLHELRALVSVLFQDVLEAAGAEKMEVDADAAFGDDSAVSAARALLQPLMLRRTKAAVLAKDLPPKTETVVRVPLSDAQRQWYKTLLEGETGLFGKLASTNATSEKGALDKGMCIAEAAEEEARVGGQEFTKLSNLLMQLRKVCCHPFIFGDDAAKAIIGASGGNRVEALIEASGKLKALDEMLPRMRAGGHKVLIFSQFTMMLDMLEEFCEARGHAHLRLDGSTSLARRRYETALFNKPDGRHFVYLCSTRAGGLGINLQSADTVILADPDWNPTYDQQAQDRAHRLGQKRPVTVIRMCHANSVEEGILAVAARKAGLAAAVLAGLEAGADVEALDAAAAAAGEDPAAAAKLSFAELREIIMSGANAADLPGPPERKTTRSSKTPAKTPAKSTVDAQADGAAALARAAQSTGKKGHYQWEGMDYTSSAAKSNKKDIADLWVEQLGDTRRNRVSTVEMVDAGFGLGMQAVSRASLQEAREAEDRERRAASARESARLRAADKASRHETVCCECKGDEEGGCNKPPPAFLAPDVAAERLRCRNCPRTMSLGCARLVTRPRMGWQCPQHHCKSCNRTASEAGGLLFRCVDCPTAFCAECNGETPFDAVEGNPEWEALGFYLPKSFEYVRCNDCVIEKEIRDREEKKRREAEEREMRRNPKLAKQKREAEAKAKAEAERKAKEAEEQARAEAEAKAKAEEEAKKPKPPPKPRAPGQSVRCEVCARAKKGGCGTEKAHSKCLKLKQNGGDIDIDKPGVAKAPATTAPPAKPPPPSNSKDKKRKR</sequence>
<dbReference type="Pfam" id="PF13832">
    <property type="entry name" value="zf-HC5HC2H_2"/>
    <property type="match status" value="1"/>
</dbReference>
<dbReference type="InterPro" id="IPR034732">
    <property type="entry name" value="EPHD"/>
</dbReference>
<feature type="domain" description="Helicase ATP-binding" evidence="8">
    <location>
        <begin position="779"/>
        <end position="945"/>
    </location>
</feature>
<dbReference type="GO" id="GO:0008270">
    <property type="term" value="F:zinc ion binding"/>
    <property type="evidence" value="ECO:0007669"/>
    <property type="project" value="UniProtKB-KW"/>
</dbReference>
<dbReference type="PANTHER" id="PTHR10799">
    <property type="entry name" value="SNF2/RAD54 HELICASE FAMILY"/>
    <property type="match status" value="1"/>
</dbReference>
<keyword evidence="4" id="KW-0862">Zinc</keyword>
<accession>A0A7S0KG70</accession>
<evidence type="ECO:0000256" key="5">
    <source>
        <dbReference type="PROSITE-ProRule" id="PRU00146"/>
    </source>
</evidence>
<evidence type="ECO:0000259" key="8">
    <source>
        <dbReference type="PROSITE" id="PS51192"/>
    </source>
</evidence>
<dbReference type="GO" id="GO:0016787">
    <property type="term" value="F:hydrolase activity"/>
    <property type="evidence" value="ECO:0007669"/>
    <property type="project" value="UniProtKB-KW"/>
</dbReference>
<dbReference type="Gene3D" id="3.30.40.10">
    <property type="entry name" value="Zinc/RING finger domain, C3HC4 (zinc finger)"/>
    <property type="match status" value="3"/>
</dbReference>
<feature type="region of interest" description="Disordered" evidence="6">
    <location>
        <begin position="1"/>
        <end position="135"/>
    </location>
</feature>
<dbReference type="CDD" id="cd15571">
    <property type="entry name" value="ePHD"/>
    <property type="match status" value="1"/>
</dbReference>
<dbReference type="InterPro" id="IPR013083">
    <property type="entry name" value="Znf_RING/FYVE/PHD"/>
</dbReference>
<protein>
    <recommendedName>
        <fullName evidence="12">SNF2 super family</fullName>
    </recommendedName>
</protein>
<dbReference type="SUPFAM" id="SSF52540">
    <property type="entry name" value="P-loop containing nucleoside triphosphate hydrolases"/>
    <property type="match status" value="2"/>
</dbReference>
<dbReference type="PROSITE" id="PS51192">
    <property type="entry name" value="HELICASE_ATP_BIND_1"/>
    <property type="match status" value="1"/>
</dbReference>
<feature type="compositionally biased region" description="Basic and acidic residues" evidence="6">
    <location>
        <begin position="74"/>
        <end position="94"/>
    </location>
</feature>
<dbReference type="CDD" id="cd15492">
    <property type="entry name" value="PHD_BRPF_JADE_like"/>
    <property type="match status" value="1"/>
</dbReference>
<dbReference type="CDD" id="cd18793">
    <property type="entry name" value="SF2_C_SNF"/>
    <property type="match status" value="1"/>
</dbReference>
<dbReference type="InterPro" id="IPR011011">
    <property type="entry name" value="Znf_FYVE_PHD"/>
</dbReference>
<evidence type="ECO:0000256" key="1">
    <source>
        <dbReference type="ARBA" id="ARBA00022723"/>
    </source>
</evidence>
<dbReference type="SMART" id="SM00490">
    <property type="entry name" value="HELICc"/>
    <property type="match status" value="1"/>
</dbReference>
<feature type="region of interest" description="Disordered" evidence="6">
    <location>
        <begin position="1672"/>
        <end position="1710"/>
    </location>
</feature>
<keyword evidence="1" id="KW-0479">Metal-binding</keyword>
<dbReference type="Pfam" id="PF00176">
    <property type="entry name" value="SNF2-rel_dom"/>
    <property type="match status" value="1"/>
</dbReference>
<dbReference type="SUPFAM" id="SSF57903">
    <property type="entry name" value="FYVE/PHD zinc finger"/>
    <property type="match status" value="1"/>
</dbReference>
<dbReference type="Pfam" id="PF00271">
    <property type="entry name" value="Helicase_C"/>
    <property type="match status" value="1"/>
</dbReference>
<dbReference type="PROSITE" id="PS51194">
    <property type="entry name" value="HELICASE_CTER"/>
    <property type="match status" value="1"/>
</dbReference>
<keyword evidence="3" id="KW-0378">Hydrolase</keyword>
<feature type="compositionally biased region" description="Basic and acidic residues" evidence="6">
    <location>
        <begin position="171"/>
        <end position="192"/>
    </location>
</feature>
<dbReference type="InterPro" id="IPR038718">
    <property type="entry name" value="SNF2-like_sf"/>
</dbReference>
<feature type="domain" description="PHD-type" evidence="7">
    <location>
        <begin position="415"/>
        <end position="469"/>
    </location>
</feature>
<dbReference type="InterPro" id="IPR001650">
    <property type="entry name" value="Helicase_C-like"/>
</dbReference>
<dbReference type="InterPro" id="IPR049730">
    <property type="entry name" value="SNF2/RAD54-like_C"/>
</dbReference>
<organism evidence="11">
    <name type="scientific">Micromonas pusilla</name>
    <name type="common">Picoplanktonic green alga</name>
    <name type="synonym">Chromulina pusilla</name>
    <dbReference type="NCBI Taxonomy" id="38833"/>
    <lineage>
        <taxon>Eukaryota</taxon>
        <taxon>Viridiplantae</taxon>
        <taxon>Chlorophyta</taxon>
        <taxon>Mamiellophyceae</taxon>
        <taxon>Mamiellales</taxon>
        <taxon>Mamiellaceae</taxon>
        <taxon>Micromonas</taxon>
    </lineage>
</organism>
<evidence type="ECO:0000256" key="6">
    <source>
        <dbReference type="SAM" id="MobiDB-lite"/>
    </source>
</evidence>
<dbReference type="EMBL" id="HBEV01002595">
    <property type="protein sequence ID" value="CAD8579072.1"/>
    <property type="molecule type" value="Transcribed_RNA"/>
</dbReference>
<feature type="compositionally biased region" description="Low complexity" evidence="6">
    <location>
        <begin position="46"/>
        <end position="63"/>
    </location>
</feature>
<evidence type="ECO:0000313" key="11">
    <source>
        <dbReference type="EMBL" id="CAD8579072.1"/>
    </source>
</evidence>
<dbReference type="SMART" id="SM00249">
    <property type="entry name" value="PHD"/>
    <property type="match status" value="3"/>
</dbReference>
<dbReference type="PROSITE" id="PS01359">
    <property type="entry name" value="ZF_PHD_1"/>
    <property type="match status" value="1"/>
</dbReference>
<evidence type="ECO:0000256" key="4">
    <source>
        <dbReference type="ARBA" id="ARBA00022833"/>
    </source>
</evidence>
<evidence type="ECO:0000256" key="3">
    <source>
        <dbReference type="ARBA" id="ARBA00022801"/>
    </source>
</evidence>
<dbReference type="Pfam" id="PF13831">
    <property type="entry name" value="PHD_2"/>
    <property type="match status" value="1"/>
</dbReference>
<feature type="compositionally biased region" description="Acidic residues" evidence="6">
    <location>
        <begin position="220"/>
        <end position="249"/>
    </location>
</feature>
<feature type="domain" description="PHD-type" evidence="10">
    <location>
        <begin position="480"/>
        <end position="603"/>
    </location>
</feature>
<dbReference type="PROSITE" id="PS50016">
    <property type="entry name" value="ZF_PHD_2"/>
    <property type="match status" value="1"/>
</dbReference>
<dbReference type="InterPro" id="IPR000330">
    <property type="entry name" value="SNF2_N"/>
</dbReference>
<feature type="compositionally biased region" description="Polar residues" evidence="6">
    <location>
        <begin position="1312"/>
        <end position="1326"/>
    </location>
</feature>